<feature type="signal peptide" evidence="1">
    <location>
        <begin position="1"/>
        <end position="18"/>
    </location>
</feature>
<dbReference type="EMBL" id="KQ947416">
    <property type="protein sequence ID" value="KUJ16633.1"/>
    <property type="molecule type" value="Genomic_DNA"/>
</dbReference>
<dbReference type="Proteomes" id="UP000070700">
    <property type="component" value="Unassembled WGS sequence"/>
</dbReference>
<protein>
    <submittedName>
        <fullName evidence="2">Uncharacterized protein</fullName>
    </submittedName>
</protein>
<dbReference type="OrthoDB" id="10300578at2759"/>
<proteinExistence type="predicted"/>
<accession>A0A194X8Y7</accession>
<organism evidence="2 3">
    <name type="scientific">Mollisia scopiformis</name>
    <name type="common">Conifer needle endophyte fungus</name>
    <name type="synonym">Phialocephala scopiformis</name>
    <dbReference type="NCBI Taxonomy" id="149040"/>
    <lineage>
        <taxon>Eukaryota</taxon>
        <taxon>Fungi</taxon>
        <taxon>Dikarya</taxon>
        <taxon>Ascomycota</taxon>
        <taxon>Pezizomycotina</taxon>
        <taxon>Leotiomycetes</taxon>
        <taxon>Helotiales</taxon>
        <taxon>Mollisiaceae</taxon>
        <taxon>Mollisia</taxon>
    </lineage>
</organism>
<dbReference type="InParanoid" id="A0A194X8Y7"/>
<name>A0A194X8Y7_MOLSC</name>
<feature type="chain" id="PRO_5008267985" evidence="1">
    <location>
        <begin position="19"/>
        <end position="186"/>
    </location>
</feature>
<keyword evidence="3" id="KW-1185">Reference proteome</keyword>
<evidence type="ECO:0000256" key="1">
    <source>
        <dbReference type="SAM" id="SignalP"/>
    </source>
</evidence>
<sequence>MQFSAIFASLLLTGVVSAAPATSFESKRDCTCDQGTYHTEWADCVFPYLGTSQQASYEASCASTVVADCGDCGPLYWAKSKRDCTCDQGTYHTEWANCVFPYLGTSEQLSAEASCATNVTAACGDCGPLYWNKNKRDCTCDQGTYHTNWANCVFPYLGTSQQGAEEASCASSVISECGDCGVLYWK</sequence>
<dbReference type="RefSeq" id="XP_018070988.1">
    <property type="nucleotide sequence ID" value="XM_018219937.1"/>
</dbReference>
<gene>
    <name evidence="2" type="ORF">LY89DRAFT_734728</name>
</gene>
<evidence type="ECO:0000313" key="3">
    <source>
        <dbReference type="Proteomes" id="UP000070700"/>
    </source>
</evidence>
<dbReference type="GeneID" id="28829663"/>
<reference evidence="2 3" key="1">
    <citation type="submission" date="2015-10" db="EMBL/GenBank/DDBJ databases">
        <title>Full genome of DAOMC 229536 Phialocephala scopiformis, a fungal endophyte of spruce producing the potent anti-insectan compound rugulosin.</title>
        <authorList>
            <consortium name="DOE Joint Genome Institute"/>
            <person name="Walker A.K."/>
            <person name="Frasz S.L."/>
            <person name="Seifert K.A."/>
            <person name="Miller J.D."/>
            <person name="Mondo S.J."/>
            <person name="Labutti K."/>
            <person name="Lipzen A."/>
            <person name="Dockter R."/>
            <person name="Kennedy M."/>
            <person name="Grigoriev I.V."/>
            <person name="Spatafora J.W."/>
        </authorList>
    </citation>
    <scope>NUCLEOTIDE SEQUENCE [LARGE SCALE GENOMIC DNA]</scope>
    <source>
        <strain evidence="2 3">CBS 120377</strain>
    </source>
</reference>
<keyword evidence="1" id="KW-0732">Signal</keyword>
<dbReference type="KEGG" id="psco:LY89DRAFT_734728"/>
<evidence type="ECO:0000313" key="2">
    <source>
        <dbReference type="EMBL" id="KUJ16633.1"/>
    </source>
</evidence>
<dbReference type="AlphaFoldDB" id="A0A194X8Y7"/>